<protein>
    <submittedName>
        <fullName evidence="1">Uncharacterized protein</fullName>
    </submittedName>
</protein>
<accession>A0ACC2PAN5</accession>
<comment type="caution">
    <text evidence="1">The sequence shown here is derived from an EMBL/GenBank/DDBJ whole genome shotgun (WGS) entry which is preliminary data.</text>
</comment>
<organism evidence="1 2">
    <name type="scientific">Eretmocerus hayati</name>
    <dbReference type="NCBI Taxonomy" id="131215"/>
    <lineage>
        <taxon>Eukaryota</taxon>
        <taxon>Metazoa</taxon>
        <taxon>Ecdysozoa</taxon>
        <taxon>Arthropoda</taxon>
        <taxon>Hexapoda</taxon>
        <taxon>Insecta</taxon>
        <taxon>Pterygota</taxon>
        <taxon>Neoptera</taxon>
        <taxon>Endopterygota</taxon>
        <taxon>Hymenoptera</taxon>
        <taxon>Apocrita</taxon>
        <taxon>Proctotrupomorpha</taxon>
        <taxon>Chalcidoidea</taxon>
        <taxon>Aphelinidae</taxon>
        <taxon>Aphelininae</taxon>
        <taxon>Eretmocerus</taxon>
    </lineage>
</organism>
<keyword evidence="2" id="KW-1185">Reference proteome</keyword>
<name>A0ACC2PAN5_9HYME</name>
<sequence>MSKGHAEWRGYDPIRSGIPNTKSQARCLLCRVILEKTDSVFMKRHRAKCEWLYFFKWAPLKSPDRKKLEMILEAQETHPYDPFSHGSEAPVPQWVTTITQSERSRSEIGGLNHQRARSELPCRSRRGVIEDWGPRLERLNSFDIEDIDEPPSRCPRAPRSPSTDRELPRDDCEMSDTDSTASTRQLRADPDTDDDLLAPASPLQGSGAGPISPNQPRPGTSDEVSMQSFNADDTLPLSTSSFARNDTGSPSSREPRPGSRAEQFRRSQLPSRQASRRSRVISPPDNCSEESGPTPPKRHQSDIHMVKQKKMMRASSLVNATLLSGGNIHSIADRGVQLYLRQIIPLEELPTSEDCDEVLAHQLSQISLYNNNNSVLGLGLVAKENGDNVDLLCFTITRNGRYSYISHGSVASAEFSYQHDLGEFIGNAIDVTHQRFNVKVYLILFKGKTEPPPEKGIHKKETFYVIYDFNHLHLQLYGQSNEILTAQFLHDLSKFSELLGAKSTTLPCITEFLIKLSTNKDSHLCPWSRPMIERFLSEACLGSNFFSPDLVGRAFKNNISLSDKNDDFISGIGFEANGCGQLLMYQDRVESHCCSARRCNPASIKSHRICFWERWGSTHSDQAIKMLQLVQFPIAIKSVMREENMIQFMSTARAPWIREEFPSLASLFDNIFEQSR</sequence>
<reference evidence="1" key="1">
    <citation type="submission" date="2023-04" db="EMBL/GenBank/DDBJ databases">
        <title>A chromosome-level genome assembly of the parasitoid wasp Eretmocerus hayati.</title>
        <authorList>
            <person name="Zhong Y."/>
            <person name="Liu S."/>
            <person name="Liu Y."/>
        </authorList>
    </citation>
    <scope>NUCLEOTIDE SEQUENCE</scope>
    <source>
        <strain evidence="1">ZJU_SS_LIU_2023</strain>
    </source>
</reference>
<proteinExistence type="predicted"/>
<evidence type="ECO:0000313" key="1">
    <source>
        <dbReference type="EMBL" id="KAJ8680465.1"/>
    </source>
</evidence>
<dbReference type="Proteomes" id="UP001239111">
    <property type="component" value="Chromosome 2"/>
</dbReference>
<evidence type="ECO:0000313" key="2">
    <source>
        <dbReference type="Proteomes" id="UP001239111"/>
    </source>
</evidence>
<dbReference type="EMBL" id="CM056742">
    <property type="protein sequence ID" value="KAJ8680465.1"/>
    <property type="molecule type" value="Genomic_DNA"/>
</dbReference>
<gene>
    <name evidence="1" type="ORF">QAD02_016252</name>
</gene>